<dbReference type="KEGG" id="gaz:Pan241w_60940"/>
<reference evidence="2 3" key="1">
    <citation type="submission" date="2019-02" db="EMBL/GenBank/DDBJ databases">
        <title>Deep-cultivation of Planctomycetes and their phenomic and genomic characterization uncovers novel biology.</title>
        <authorList>
            <person name="Wiegand S."/>
            <person name="Jogler M."/>
            <person name="Boedeker C."/>
            <person name="Pinto D."/>
            <person name="Vollmers J."/>
            <person name="Rivas-Marin E."/>
            <person name="Kohn T."/>
            <person name="Peeters S.H."/>
            <person name="Heuer A."/>
            <person name="Rast P."/>
            <person name="Oberbeckmann S."/>
            <person name="Bunk B."/>
            <person name="Jeske O."/>
            <person name="Meyerdierks A."/>
            <person name="Storesund J.E."/>
            <person name="Kallscheuer N."/>
            <person name="Luecker S."/>
            <person name="Lage O.M."/>
            <person name="Pohl T."/>
            <person name="Merkel B.J."/>
            <person name="Hornburger P."/>
            <person name="Mueller R.-W."/>
            <person name="Bruemmer F."/>
            <person name="Labrenz M."/>
            <person name="Spormann A.M."/>
            <person name="Op den Camp H."/>
            <person name="Overmann J."/>
            <person name="Amann R."/>
            <person name="Jetten M.S.M."/>
            <person name="Mascher T."/>
            <person name="Medema M.H."/>
            <person name="Devos D.P."/>
            <person name="Kaster A.-K."/>
            <person name="Ovreas L."/>
            <person name="Rohde M."/>
            <person name="Galperin M.Y."/>
            <person name="Jogler C."/>
        </authorList>
    </citation>
    <scope>NUCLEOTIDE SEQUENCE [LARGE SCALE GENOMIC DNA]</scope>
    <source>
        <strain evidence="2 3">Pan241w</strain>
    </source>
</reference>
<sequence length="653" mass="72762">MLLKQYDMRTFLTGRVERHDLIRKVRATRSGISLILVMFALSMSLVLTYSFIQTQSVLTQISENGARRDLAMSAARAGINDALNRMNSLDWAGVNDQYLREFQSDSDGTSTYSISFQAPSDSLSSVLEIEVHSLGVWISAENNNLRSEYQITAKVRLVPRLKGRTILPGDSASATDQAANPGDFDVIRQYALFAEEGRNSLILDPCDRIDGNLWLNEDLVLYEDPNWNSSVRSTFLQDLGNRLVTFPDGSSSLSDASLQYPHPIAGNITFYNTPSSSIQQDLTDLKINWTTTADRPTIPSPDYTKFSTYQLYAGGPEYQAVSVSSSLYSETLKPTPTNPLGIFYRNGSINVFDNVVIQGTLVAKNKIFFRGKGIHVTAFNWKGATGEPLVPDADLWPRLPTLVADDVEFERNTQTTIEGAVVCHDDLNGAGGSVSYPGASAISLSGTATATSIEQPHSTVTLNEFRVLDTLTSDGQYAIWLNTTGMGQTGATGTWFPIVGVDSLNQQLTIRGEIDHAVPTGYEIKLHKQTLAQIRGPVCAETYNFNRLNEWVLSTSLWNDRKNTWEVGNDLRTLLGIDLLGFSEWLADPLNFPGWDTYYQLYGLNLEPTLHIQHLKDQEYRWEPPLFQPYDDGDADSEYAGYRWSLIDWKEIP</sequence>
<accession>A0A517RQ26</accession>
<keyword evidence="3" id="KW-1185">Reference proteome</keyword>
<dbReference type="EMBL" id="CP036269">
    <property type="protein sequence ID" value="QDT45966.1"/>
    <property type="molecule type" value="Genomic_DNA"/>
</dbReference>
<keyword evidence="1" id="KW-0472">Membrane</keyword>
<keyword evidence="1" id="KW-1133">Transmembrane helix</keyword>
<name>A0A517RQ26_9PLAN</name>
<proteinExistence type="predicted"/>
<gene>
    <name evidence="2" type="ORF">Pan241w_60940</name>
</gene>
<protein>
    <submittedName>
        <fullName evidence="2">Uncharacterized protein</fullName>
    </submittedName>
</protein>
<feature type="transmembrane region" description="Helical" evidence="1">
    <location>
        <begin position="32"/>
        <end position="52"/>
    </location>
</feature>
<dbReference type="AlphaFoldDB" id="A0A517RQ26"/>
<keyword evidence="1" id="KW-0812">Transmembrane</keyword>
<evidence type="ECO:0000313" key="2">
    <source>
        <dbReference type="EMBL" id="QDT45966.1"/>
    </source>
</evidence>
<evidence type="ECO:0000256" key="1">
    <source>
        <dbReference type="SAM" id="Phobius"/>
    </source>
</evidence>
<dbReference type="Proteomes" id="UP000317171">
    <property type="component" value="Chromosome"/>
</dbReference>
<organism evidence="2 3">
    <name type="scientific">Gimesia alba</name>
    <dbReference type="NCBI Taxonomy" id="2527973"/>
    <lineage>
        <taxon>Bacteria</taxon>
        <taxon>Pseudomonadati</taxon>
        <taxon>Planctomycetota</taxon>
        <taxon>Planctomycetia</taxon>
        <taxon>Planctomycetales</taxon>
        <taxon>Planctomycetaceae</taxon>
        <taxon>Gimesia</taxon>
    </lineage>
</organism>
<evidence type="ECO:0000313" key="3">
    <source>
        <dbReference type="Proteomes" id="UP000317171"/>
    </source>
</evidence>